<reference evidence="2" key="2">
    <citation type="submission" date="2015-01" db="EMBL/GenBank/DDBJ databases">
        <title>Evolutionary Origins and Diversification of the Mycorrhizal Mutualists.</title>
        <authorList>
            <consortium name="DOE Joint Genome Institute"/>
            <consortium name="Mycorrhizal Genomics Consortium"/>
            <person name="Kohler A."/>
            <person name="Kuo A."/>
            <person name="Nagy L.G."/>
            <person name="Floudas D."/>
            <person name="Copeland A."/>
            <person name="Barry K.W."/>
            <person name="Cichocki N."/>
            <person name="Veneault-Fourrey C."/>
            <person name="LaButti K."/>
            <person name="Lindquist E.A."/>
            <person name="Lipzen A."/>
            <person name="Lundell T."/>
            <person name="Morin E."/>
            <person name="Murat C."/>
            <person name="Riley R."/>
            <person name="Ohm R."/>
            <person name="Sun H."/>
            <person name="Tunlid A."/>
            <person name="Henrissat B."/>
            <person name="Grigoriev I.V."/>
            <person name="Hibbett D.S."/>
            <person name="Martin F."/>
        </authorList>
    </citation>
    <scope>NUCLEOTIDE SEQUENCE [LARGE SCALE GENOMIC DNA]</scope>
    <source>
        <strain evidence="2">ATCC 200175</strain>
    </source>
</reference>
<evidence type="ECO:0000313" key="2">
    <source>
        <dbReference type="Proteomes" id="UP000053647"/>
    </source>
</evidence>
<dbReference type="EMBL" id="KN821211">
    <property type="protein sequence ID" value="KIJ05143.1"/>
    <property type="molecule type" value="Genomic_DNA"/>
</dbReference>
<gene>
    <name evidence="1" type="ORF">PAXINDRAFT_21577</name>
</gene>
<proteinExistence type="predicted"/>
<reference evidence="1 2" key="1">
    <citation type="submission" date="2014-06" db="EMBL/GenBank/DDBJ databases">
        <authorList>
            <consortium name="DOE Joint Genome Institute"/>
            <person name="Kuo A."/>
            <person name="Kohler A."/>
            <person name="Nagy L.G."/>
            <person name="Floudas D."/>
            <person name="Copeland A."/>
            <person name="Barry K.W."/>
            <person name="Cichocki N."/>
            <person name="Veneault-Fourrey C."/>
            <person name="LaButti K."/>
            <person name="Lindquist E.A."/>
            <person name="Lipzen A."/>
            <person name="Lundell T."/>
            <person name="Morin E."/>
            <person name="Murat C."/>
            <person name="Sun H."/>
            <person name="Tunlid A."/>
            <person name="Henrissat B."/>
            <person name="Grigoriev I.V."/>
            <person name="Hibbett D.S."/>
            <person name="Martin F."/>
            <person name="Nordberg H.P."/>
            <person name="Cantor M.N."/>
            <person name="Hua S.X."/>
        </authorList>
    </citation>
    <scope>NUCLEOTIDE SEQUENCE [LARGE SCALE GENOMIC DNA]</scope>
    <source>
        <strain evidence="1 2">ATCC 200175</strain>
    </source>
</reference>
<dbReference type="Proteomes" id="UP000053647">
    <property type="component" value="Unassembled WGS sequence"/>
</dbReference>
<dbReference type="HOGENOM" id="CLU_2942413_0_0_1"/>
<protein>
    <submittedName>
        <fullName evidence="1">Uncharacterized protein</fullName>
    </submittedName>
</protein>
<accession>A0A0C9T0Z2</accession>
<name>A0A0C9T0Z2_PAXIN</name>
<dbReference type="AlphaFoldDB" id="A0A0C9T0Z2"/>
<sequence length="60" mass="6892">MPDIVIAPLNIYLLKVGTSYFSAQKVTLAKYVVIRLDNMKKRKTSPEPIEENIEVQPYPK</sequence>
<evidence type="ECO:0000313" key="1">
    <source>
        <dbReference type="EMBL" id="KIJ05143.1"/>
    </source>
</evidence>
<keyword evidence="2" id="KW-1185">Reference proteome</keyword>
<organism evidence="1 2">
    <name type="scientific">Paxillus involutus ATCC 200175</name>
    <dbReference type="NCBI Taxonomy" id="664439"/>
    <lineage>
        <taxon>Eukaryota</taxon>
        <taxon>Fungi</taxon>
        <taxon>Dikarya</taxon>
        <taxon>Basidiomycota</taxon>
        <taxon>Agaricomycotina</taxon>
        <taxon>Agaricomycetes</taxon>
        <taxon>Agaricomycetidae</taxon>
        <taxon>Boletales</taxon>
        <taxon>Paxilineae</taxon>
        <taxon>Paxillaceae</taxon>
        <taxon>Paxillus</taxon>
    </lineage>
</organism>